<dbReference type="EMBL" id="FNRQ01000006">
    <property type="protein sequence ID" value="SEB10390.1"/>
    <property type="molecule type" value="Genomic_DNA"/>
</dbReference>
<sequence length="396" mass="40674">MQRLKIPAVYMRGGTSKGVFFRADVLPEDPLARDQLLLRITGSPDRYGKQIDGMGGGTSSTSKVVIVSRSARADSDVDYWFGAVPIDSAVIDWSGNCGNLSAAVGPFAISEGLVDAPASGVAIVRIWQANLGKHIVAHVPMQDGEPLESGDFELDGVAFPGAEIKLEFLDPAGGDGEDKADAGGLFPTGARIETLDVPGVGAIRATLINAGNPTVFIDAASLGLSGIELQADVNPDRSLLDRAEAIRAHGAVAMGLSASADEATRLRPATPKLAFVARAAPYVASDGKAIHPDEIDLVAHIFSMGQLHHAMTGTGAVALAVAAAIPDTIVSAIAPLGPDGRVRFGHPSGTLTVGAEAHEENGAWVVTKAVVSRSARRLMEGAVCVPVTGSAADTAG</sequence>
<evidence type="ECO:0000256" key="2">
    <source>
        <dbReference type="ARBA" id="ARBA00023235"/>
    </source>
</evidence>
<dbReference type="Proteomes" id="UP000198638">
    <property type="component" value="Unassembled WGS sequence"/>
</dbReference>
<comment type="similarity">
    <text evidence="1">Belongs to the PrpF family.</text>
</comment>
<proteinExistence type="inferred from homology"/>
<dbReference type="OrthoDB" id="9779763at2"/>
<keyword evidence="4" id="KW-1185">Reference proteome</keyword>
<dbReference type="InterPro" id="IPR007400">
    <property type="entry name" value="PrpF-like"/>
</dbReference>
<keyword evidence="2 3" id="KW-0413">Isomerase</keyword>
<organism evidence="3 4">
    <name type="scientific">Paraburkholderia sartisoli</name>
    <dbReference type="NCBI Taxonomy" id="83784"/>
    <lineage>
        <taxon>Bacteria</taxon>
        <taxon>Pseudomonadati</taxon>
        <taxon>Pseudomonadota</taxon>
        <taxon>Betaproteobacteria</taxon>
        <taxon>Burkholderiales</taxon>
        <taxon>Burkholderiaceae</taxon>
        <taxon>Paraburkholderia</taxon>
    </lineage>
</organism>
<name>A0A1H4GN10_9BURK</name>
<dbReference type="NCBIfam" id="TIGR02334">
    <property type="entry name" value="prpF"/>
    <property type="match status" value="1"/>
</dbReference>
<reference evidence="4" key="1">
    <citation type="submission" date="2016-10" db="EMBL/GenBank/DDBJ databases">
        <authorList>
            <person name="Varghese N."/>
            <person name="Submissions S."/>
        </authorList>
    </citation>
    <scope>NUCLEOTIDE SEQUENCE [LARGE SCALE GENOMIC DNA]</scope>
    <source>
        <strain evidence="4">LMG 24000</strain>
    </source>
</reference>
<dbReference type="AlphaFoldDB" id="A0A1H4GN10"/>
<gene>
    <name evidence="3" type="ORF">SAMN05192564_106132</name>
</gene>
<dbReference type="SUPFAM" id="SSF54506">
    <property type="entry name" value="Diaminopimelate epimerase-like"/>
    <property type="match status" value="2"/>
</dbReference>
<dbReference type="Pfam" id="PF04303">
    <property type="entry name" value="PrpF"/>
    <property type="match status" value="1"/>
</dbReference>
<dbReference type="GO" id="GO:0016853">
    <property type="term" value="F:isomerase activity"/>
    <property type="evidence" value="ECO:0007669"/>
    <property type="project" value="UniProtKB-KW"/>
</dbReference>
<protein>
    <submittedName>
        <fullName evidence="3">2-methylaconitate cis-trans isomerase</fullName>
    </submittedName>
</protein>
<dbReference type="InterPro" id="IPR012709">
    <property type="entry name" value="PrpF"/>
</dbReference>
<accession>A0A1H4GN10</accession>
<dbReference type="PANTHER" id="PTHR43709">
    <property type="entry name" value="ACONITATE ISOMERASE-RELATED"/>
    <property type="match status" value="1"/>
</dbReference>
<evidence type="ECO:0000313" key="3">
    <source>
        <dbReference type="EMBL" id="SEB10390.1"/>
    </source>
</evidence>
<dbReference type="PANTHER" id="PTHR43709:SF2">
    <property type="entry name" value="DUF453 DOMAIN PROTEIN (AFU_ORTHOLOGUE AFUA_6G00360)"/>
    <property type="match status" value="1"/>
</dbReference>
<dbReference type="Gene3D" id="3.10.310.10">
    <property type="entry name" value="Diaminopimelate Epimerase, Chain A, domain 1"/>
    <property type="match status" value="2"/>
</dbReference>
<dbReference type="GO" id="GO:0019629">
    <property type="term" value="P:propionate catabolic process, 2-methylcitrate cycle"/>
    <property type="evidence" value="ECO:0007669"/>
    <property type="project" value="InterPro"/>
</dbReference>
<evidence type="ECO:0000256" key="1">
    <source>
        <dbReference type="ARBA" id="ARBA00007673"/>
    </source>
</evidence>
<dbReference type="STRING" id="83784.SAMN05192564_106132"/>
<evidence type="ECO:0000313" key="4">
    <source>
        <dbReference type="Proteomes" id="UP000198638"/>
    </source>
</evidence>
<dbReference type="RefSeq" id="WP_090535429.1">
    <property type="nucleotide sequence ID" value="NZ_FNRQ01000006.1"/>
</dbReference>